<keyword evidence="1" id="KW-0812">Transmembrane</keyword>
<proteinExistence type="predicted"/>
<protein>
    <submittedName>
        <fullName evidence="2">Uncharacterized protein</fullName>
    </submittedName>
</protein>
<keyword evidence="1" id="KW-1133">Transmembrane helix</keyword>
<keyword evidence="3" id="KW-1185">Reference proteome</keyword>
<dbReference type="RefSeq" id="WP_106669734.1">
    <property type="nucleotide sequence ID" value="NZ_BMFE01000003.1"/>
</dbReference>
<organism evidence="2 3">
    <name type="scientific">Marinobacter halophilus</name>
    <dbReference type="NCBI Taxonomy" id="1323740"/>
    <lineage>
        <taxon>Bacteria</taxon>
        <taxon>Pseudomonadati</taxon>
        <taxon>Pseudomonadota</taxon>
        <taxon>Gammaproteobacteria</taxon>
        <taxon>Pseudomonadales</taxon>
        <taxon>Marinobacteraceae</taxon>
        <taxon>Marinobacter</taxon>
    </lineage>
</organism>
<comment type="caution">
    <text evidence="2">The sequence shown here is derived from an EMBL/GenBank/DDBJ whole genome shotgun (WGS) entry which is preliminary data.</text>
</comment>
<name>A0A2T1KP08_9GAMM</name>
<accession>A0A2T1KP08</accession>
<evidence type="ECO:0000313" key="3">
    <source>
        <dbReference type="Proteomes" id="UP000238385"/>
    </source>
</evidence>
<reference evidence="2 3" key="1">
    <citation type="submission" date="2018-03" db="EMBL/GenBank/DDBJ databases">
        <title>Marinobacter brunus sp. nov., a marine bacterium of Gamma-proteobacteria isolated from the surface seawater of the South China Sea.</title>
        <authorList>
            <person name="Cheng H."/>
            <person name="Wu Y.-H."/>
            <person name="Xamxidin M."/>
            <person name="Xu X.-W."/>
        </authorList>
    </citation>
    <scope>NUCLEOTIDE SEQUENCE [LARGE SCALE GENOMIC DNA]</scope>
    <source>
        <strain evidence="2 3">JCM 30472</strain>
    </source>
</reference>
<gene>
    <name evidence="2" type="ORF">C7H08_00050</name>
</gene>
<feature type="transmembrane region" description="Helical" evidence="1">
    <location>
        <begin position="17"/>
        <end position="35"/>
    </location>
</feature>
<feature type="transmembrane region" description="Helical" evidence="1">
    <location>
        <begin position="55"/>
        <end position="78"/>
    </location>
</feature>
<dbReference type="EMBL" id="PXNN01000002">
    <property type="protein sequence ID" value="PSF11778.1"/>
    <property type="molecule type" value="Genomic_DNA"/>
</dbReference>
<dbReference type="AlphaFoldDB" id="A0A2T1KP08"/>
<dbReference type="OrthoDB" id="9864371at2"/>
<evidence type="ECO:0000313" key="2">
    <source>
        <dbReference type="EMBL" id="PSF11778.1"/>
    </source>
</evidence>
<evidence type="ECO:0000256" key="1">
    <source>
        <dbReference type="SAM" id="Phobius"/>
    </source>
</evidence>
<dbReference type="Proteomes" id="UP000238385">
    <property type="component" value="Unassembled WGS sequence"/>
</dbReference>
<sequence length="88" mass="9624">MFNNVLLNIKKKYKTPVLFRAALWGTIIAILFTFIPGSQNIEAGAWTSFEPVFAIVATILRGKLGVALVVSASGCWIADHIKTFLSVL</sequence>
<keyword evidence="1" id="KW-0472">Membrane</keyword>